<evidence type="ECO:0000256" key="11">
    <source>
        <dbReference type="ARBA" id="ARBA00022989"/>
    </source>
</evidence>
<keyword evidence="14" id="KW-0675">Receptor</keyword>
<dbReference type="InterPro" id="IPR027936">
    <property type="entry name" value="Eph_TM"/>
</dbReference>
<evidence type="ECO:0000256" key="12">
    <source>
        <dbReference type="ARBA" id="ARBA00023136"/>
    </source>
</evidence>
<evidence type="ECO:0000313" key="32">
    <source>
        <dbReference type="Proteomes" id="UP000265000"/>
    </source>
</evidence>
<keyword evidence="4" id="KW-0808">Transferase</keyword>
<keyword evidence="23" id="KW-1015">Disulfide bond</keyword>
<dbReference type="GO" id="GO:0005005">
    <property type="term" value="F:transmembrane-ephrin receptor activity"/>
    <property type="evidence" value="ECO:0007669"/>
    <property type="project" value="TreeGrafter"/>
</dbReference>
<evidence type="ECO:0000256" key="20">
    <source>
        <dbReference type="ARBA" id="ARBA00077207"/>
    </source>
</evidence>
<dbReference type="CDD" id="cd05066">
    <property type="entry name" value="PTKc_EphR_A"/>
    <property type="match status" value="1"/>
</dbReference>
<evidence type="ECO:0000256" key="22">
    <source>
        <dbReference type="PIRSR" id="PIRSR000666-2"/>
    </source>
</evidence>
<evidence type="ECO:0000313" key="31">
    <source>
        <dbReference type="Ensembl" id="ENSFHEP00000008354.1"/>
    </source>
</evidence>
<dbReference type="GO" id="GO:0005886">
    <property type="term" value="C:plasma membrane"/>
    <property type="evidence" value="ECO:0007669"/>
    <property type="project" value="InterPro"/>
</dbReference>
<reference evidence="31" key="2">
    <citation type="submission" date="2025-09" db="UniProtKB">
        <authorList>
            <consortium name="Ensembl"/>
        </authorList>
    </citation>
    <scope>IDENTIFICATION</scope>
</reference>
<keyword evidence="10 22" id="KW-0067">ATP-binding</keyword>
<dbReference type="FunFam" id="2.60.40.1770:FF:000001">
    <property type="entry name" value="Ephrin type-A receptor 5"/>
    <property type="match status" value="1"/>
</dbReference>
<comment type="subcellular location">
    <subcellularLocation>
        <location evidence="1">Membrane</location>
        <topology evidence="1">Single-pass type I membrane protein</topology>
    </subcellularLocation>
</comment>
<dbReference type="Proteomes" id="UP000265000">
    <property type="component" value="Unplaced"/>
</dbReference>
<dbReference type="SMART" id="SM00615">
    <property type="entry name" value="EPH_lbd"/>
    <property type="match status" value="1"/>
</dbReference>
<keyword evidence="15" id="KW-0325">Glycoprotein</keyword>
<dbReference type="InterPro" id="IPR000719">
    <property type="entry name" value="Prot_kinase_dom"/>
</dbReference>
<keyword evidence="5 25" id="KW-0812">Transmembrane</keyword>
<evidence type="ECO:0000256" key="23">
    <source>
        <dbReference type="PIRSR" id="PIRSR000666-3"/>
    </source>
</evidence>
<protein>
    <recommendedName>
        <fullName evidence="19">Ephrin type-A receptor 6</fullName>
        <ecNumber evidence="2">2.7.10.1</ecNumber>
    </recommendedName>
    <alternativeName>
        <fullName evidence="20">EPH homology kinase 2</fullName>
    </alternativeName>
</protein>
<evidence type="ECO:0000256" key="10">
    <source>
        <dbReference type="ARBA" id="ARBA00022840"/>
    </source>
</evidence>
<keyword evidence="9" id="KW-0418">Kinase</keyword>
<dbReference type="SMART" id="SM00060">
    <property type="entry name" value="FN3"/>
    <property type="match status" value="2"/>
</dbReference>
<evidence type="ECO:0000256" key="15">
    <source>
        <dbReference type="ARBA" id="ARBA00023180"/>
    </source>
</evidence>
<dbReference type="GO" id="GO:0005524">
    <property type="term" value="F:ATP binding"/>
    <property type="evidence" value="ECO:0007669"/>
    <property type="project" value="UniProtKB-UniRule"/>
</dbReference>
<dbReference type="PROSITE" id="PS50853">
    <property type="entry name" value="FN3"/>
    <property type="match status" value="2"/>
</dbReference>
<dbReference type="FunFam" id="2.10.50.10:FF:000001">
    <property type="entry name" value="Ephrin type-A receptor 5"/>
    <property type="match status" value="1"/>
</dbReference>
<dbReference type="InterPro" id="IPR001090">
    <property type="entry name" value="Ephrin_rcpt_lig-bd_dom"/>
</dbReference>
<evidence type="ECO:0000256" key="26">
    <source>
        <dbReference type="SAM" id="SignalP"/>
    </source>
</evidence>
<dbReference type="PROSITE" id="PS51550">
    <property type="entry name" value="EPH_LBD"/>
    <property type="match status" value="1"/>
</dbReference>
<evidence type="ECO:0000259" key="30">
    <source>
        <dbReference type="PROSITE" id="PS51550"/>
    </source>
</evidence>
<comment type="subunit">
    <text evidence="18">Heterotetramer upon binding of the ligand. The heterotetramer is composed of an ephrin dimer and a receptor dimer. Oligomerization is probably required to induce biological responses. Interacts (via SAM domain) with ANKS1A (via SAM domain).</text>
</comment>
<sequence>MSFGNRFFASLFLGITISRFSRCNQVVLLDTTSVLGELGWKTYPINGWDAITEMDEHNRPIHTFQVCNVMEPNQNNWLRSNWISRQAAQKIYVELRFTLRDCNSIPWVSGTCKETFNLFYHEMDEAHGVKFKPSQYTKIDTIAADESFTQMDLGDRILKLNTEVREVGPMTKKGFYLAFQDIGACIALVSVRVYYKKCPFTLMNLASFPDTVPRVDSSSLVEVRGACIDHAEERDTPKLFCGADGDWLVPLGRCVCSIGYEEIDGSCVACRPGFYKAYAGNIKCSKCPPHSLSYGEGASICRCEKGFYRAEKDPPTMACTRPPSPPRNLMFNMNDTCLMLEWSPPSDTGGRRDLTYNVQCKRCGPAPNQCQLCEDELRFLPRPLGLTNATVTVTDFSSHANYTFEIESLNGVSDLSSFPRQVAAITVSTDQGGPSLVGAIKKDWASPNSIALSWQQPEETTLPIIDYEVKYYEKEQEQLSYSSTRTRAPSVIVSGLKPATWYVFNVRTRTAGGYSAYSPKYEYQTTGDSSDIASDQGQVLVIVTAAVGGFTLLVILTLFLLITGRCQWYFKAKMTSEDKRRTDYQNGHVPFPGIKTYVDPDTYEDPTQAIHEFTKEIDPSRIRIERVIGAGEFGEVCSGRLRTPGKKEIAVAIKTLKGGYVERQRRDFLREASIMGQFDHPNIIRLEGVVTKSRPVMIVVEYMENGSLDSFLRQHDGHFTVIQLVGMLRGIASGMKYLSDMGYVHRDLAARNILVNSNLVCKVSDFGLSRVLEDDPEAAYTTTGGKIPIRWTAPEAIAYRKFSSASDAWSYGIVMWEVMSYGERPYWEMSNQDVILSIEEGYRLPAPMGCPVALHQLMLHCWQKERNHRPKFVDIVSFLDKLIRNPSSLLPLVEDLQSLPESPAEDMDYPMFVSVGDWLDSIKMSQYKSNFMAAGFNTLDSVARMSIEDVRRIGVELIGHQRRIVSSVQTLQFQLLHEQEKGFHV</sequence>
<dbReference type="InterPro" id="IPR020635">
    <property type="entry name" value="Tyr_kinase_cat_dom"/>
</dbReference>
<evidence type="ECO:0000256" key="4">
    <source>
        <dbReference type="ARBA" id="ARBA00022679"/>
    </source>
</evidence>
<dbReference type="Gene3D" id="2.60.120.260">
    <property type="entry name" value="Galactose-binding domain-like"/>
    <property type="match status" value="1"/>
</dbReference>
<feature type="domain" description="Fibronectin type-III" evidence="29">
    <location>
        <begin position="436"/>
        <end position="528"/>
    </location>
</feature>
<feature type="domain" description="Fibronectin type-III" evidence="29">
    <location>
        <begin position="322"/>
        <end position="432"/>
    </location>
</feature>
<dbReference type="SMART" id="SM01411">
    <property type="entry name" value="Ephrin_rec_like"/>
    <property type="match status" value="1"/>
</dbReference>
<evidence type="ECO:0000256" key="13">
    <source>
        <dbReference type="ARBA" id="ARBA00023137"/>
    </source>
</evidence>
<dbReference type="STRING" id="8078.ENSFHEP00000008354"/>
<keyword evidence="6 26" id="KW-0732">Signal</keyword>
<keyword evidence="3" id="KW-0597">Phosphoprotein</keyword>
<feature type="domain" description="SAM" evidence="28">
    <location>
        <begin position="914"/>
        <end position="974"/>
    </location>
</feature>
<dbReference type="SMART" id="SM00219">
    <property type="entry name" value="TyrKc"/>
    <property type="match status" value="1"/>
</dbReference>
<dbReference type="PROSITE" id="PS00790">
    <property type="entry name" value="RECEPTOR_TYR_KIN_V_1"/>
    <property type="match status" value="1"/>
</dbReference>
<evidence type="ECO:0000256" key="19">
    <source>
        <dbReference type="ARBA" id="ARBA00072208"/>
    </source>
</evidence>
<dbReference type="InterPro" id="IPR036116">
    <property type="entry name" value="FN3_sf"/>
</dbReference>
<comment type="function">
    <text evidence="17">Receptor tyrosine kinase which binds promiscuously GPI-anchored ephrin-A family ligands residing on adjacent cells, leading to contact-dependent bidirectional signaling into neighboring cells. The signaling pathway downstream of the receptor is referred to as forward signaling while the signaling pathway downstream of the ephrin ligand is referred to as reverse signaling.</text>
</comment>
<feature type="domain" description="Protein kinase" evidence="27">
    <location>
        <begin position="622"/>
        <end position="883"/>
    </location>
</feature>
<dbReference type="Gene3D" id="2.10.50.10">
    <property type="entry name" value="Tumor Necrosis Factor Receptor, subunit A, domain 2"/>
    <property type="match status" value="1"/>
</dbReference>
<dbReference type="PROSITE" id="PS50011">
    <property type="entry name" value="PROTEIN_KINASE_DOM"/>
    <property type="match status" value="1"/>
</dbReference>
<dbReference type="InterPro" id="IPR008979">
    <property type="entry name" value="Galactose-bd-like_sf"/>
</dbReference>
<evidence type="ECO:0000256" key="5">
    <source>
        <dbReference type="ARBA" id="ARBA00022692"/>
    </source>
</evidence>
<dbReference type="InterPro" id="IPR001426">
    <property type="entry name" value="Tyr_kinase_rcpt_V_CS"/>
</dbReference>
<dbReference type="Pfam" id="PF00536">
    <property type="entry name" value="SAM_1"/>
    <property type="match status" value="1"/>
</dbReference>
<dbReference type="InterPro" id="IPR013783">
    <property type="entry name" value="Ig-like_fold"/>
</dbReference>
<dbReference type="SUPFAM" id="SSF56112">
    <property type="entry name" value="Protein kinase-like (PK-like)"/>
    <property type="match status" value="1"/>
</dbReference>
<evidence type="ECO:0000256" key="25">
    <source>
        <dbReference type="SAM" id="Phobius"/>
    </source>
</evidence>
<evidence type="ECO:0000256" key="17">
    <source>
        <dbReference type="ARBA" id="ARBA00058136"/>
    </source>
</evidence>
<feature type="disulfide bond" evidence="23">
    <location>
        <begin position="102"/>
        <end position="112"/>
    </location>
</feature>
<dbReference type="InterPro" id="IPR011641">
    <property type="entry name" value="Tyr-kin_ephrin_A/B_rcpt-like"/>
</dbReference>
<dbReference type="InterPro" id="IPR011009">
    <property type="entry name" value="Kinase-like_dom_sf"/>
</dbReference>
<dbReference type="PANTHER" id="PTHR46877">
    <property type="entry name" value="EPH RECEPTOR A5"/>
    <property type="match status" value="1"/>
</dbReference>
<dbReference type="GO" id="GO:0030425">
    <property type="term" value="C:dendrite"/>
    <property type="evidence" value="ECO:0007669"/>
    <property type="project" value="TreeGrafter"/>
</dbReference>
<dbReference type="PANTHER" id="PTHR46877:SF10">
    <property type="entry name" value="EPHRIN TYPE-A RECEPTOR 6"/>
    <property type="match status" value="1"/>
</dbReference>
<feature type="binding site" evidence="22">
    <location>
        <begin position="628"/>
        <end position="636"/>
    </location>
    <ligand>
        <name>ATP</name>
        <dbReference type="ChEBI" id="CHEBI:30616"/>
    </ligand>
</feature>
<keyword evidence="7" id="KW-0677">Repeat</keyword>
<dbReference type="SUPFAM" id="SSF57184">
    <property type="entry name" value="Growth factor receptor domain"/>
    <property type="match status" value="1"/>
</dbReference>
<dbReference type="InterPro" id="IPR013761">
    <property type="entry name" value="SAM/pointed_sf"/>
</dbReference>
<dbReference type="AlphaFoldDB" id="A0A3Q2P7I5"/>
<dbReference type="Pfam" id="PF25599">
    <property type="entry name" value="Ephrin_CRD"/>
    <property type="match status" value="1"/>
</dbReference>
<dbReference type="FunFam" id="2.60.120.260:FF:000001">
    <property type="entry name" value="Ephrin type-A receptor 7"/>
    <property type="match status" value="1"/>
</dbReference>
<dbReference type="InterPro" id="IPR050449">
    <property type="entry name" value="Ephrin_rcpt_TKs"/>
</dbReference>
<dbReference type="InterPro" id="IPR003961">
    <property type="entry name" value="FN3_dom"/>
</dbReference>
<dbReference type="SUPFAM" id="SSF49265">
    <property type="entry name" value="Fibronectin type III"/>
    <property type="match status" value="1"/>
</dbReference>
<feature type="signal peptide" evidence="26">
    <location>
        <begin position="1"/>
        <end position="23"/>
    </location>
</feature>
<dbReference type="Gene3D" id="2.60.40.10">
    <property type="entry name" value="Immunoglobulins"/>
    <property type="match status" value="2"/>
</dbReference>
<dbReference type="Pfam" id="PF07699">
    <property type="entry name" value="Ephrin_rec_like"/>
    <property type="match status" value="1"/>
</dbReference>
<dbReference type="Pfam" id="PF01404">
    <property type="entry name" value="Ephrin_lbd"/>
    <property type="match status" value="1"/>
</dbReference>
<dbReference type="InterPro" id="IPR009030">
    <property type="entry name" value="Growth_fac_rcpt_cys_sf"/>
</dbReference>
<dbReference type="EC" id="2.7.10.1" evidence="2"/>
<evidence type="ECO:0000256" key="2">
    <source>
        <dbReference type="ARBA" id="ARBA00011902"/>
    </source>
</evidence>
<dbReference type="InterPro" id="IPR008266">
    <property type="entry name" value="Tyr_kinase_AS"/>
</dbReference>
<feature type="transmembrane region" description="Helical" evidence="25">
    <location>
        <begin position="539"/>
        <end position="564"/>
    </location>
</feature>
<evidence type="ECO:0000256" key="7">
    <source>
        <dbReference type="ARBA" id="ARBA00022737"/>
    </source>
</evidence>
<dbReference type="InterPro" id="IPR034280">
    <property type="entry name" value="EphA6_rcpt_lig-bd"/>
</dbReference>
<dbReference type="FunFam" id="1.10.510.10:FF:000083">
    <property type="entry name" value="Ephrin type-A receptor 3"/>
    <property type="match status" value="1"/>
</dbReference>
<name>A0A3Q2P7I5_FUNHE</name>
<feature type="domain" description="Eph LBD" evidence="30">
    <location>
        <begin position="25"/>
        <end position="203"/>
    </location>
</feature>
<dbReference type="Gene3D" id="1.10.150.50">
    <property type="entry name" value="Transcription Factor, Ets-1"/>
    <property type="match status" value="1"/>
</dbReference>
<dbReference type="GeneTree" id="ENSGT00940000154490"/>
<keyword evidence="11 25" id="KW-1133">Transmembrane helix</keyword>
<evidence type="ECO:0000256" key="1">
    <source>
        <dbReference type="ARBA" id="ARBA00004479"/>
    </source>
</evidence>
<dbReference type="Pfam" id="PF14575">
    <property type="entry name" value="EphA2_TM"/>
    <property type="match status" value="1"/>
</dbReference>
<dbReference type="FunFam" id="3.30.200.20:FF:000001">
    <property type="entry name" value="Ephrin type-A receptor 5"/>
    <property type="match status" value="1"/>
</dbReference>
<dbReference type="PROSITE" id="PS00109">
    <property type="entry name" value="PROTEIN_KINASE_TYR"/>
    <property type="match status" value="1"/>
</dbReference>
<evidence type="ECO:0000256" key="8">
    <source>
        <dbReference type="ARBA" id="ARBA00022741"/>
    </source>
</evidence>
<dbReference type="Ensembl" id="ENSFHET00000002286.1">
    <property type="protein sequence ID" value="ENSFHEP00000008354.1"/>
    <property type="gene ID" value="ENSFHEG00000009532.1"/>
</dbReference>
<evidence type="ECO:0000256" key="18">
    <source>
        <dbReference type="ARBA" id="ARBA00065191"/>
    </source>
</evidence>
<dbReference type="SUPFAM" id="SSF47769">
    <property type="entry name" value="SAM/Pointed domain"/>
    <property type="match status" value="1"/>
</dbReference>
<dbReference type="Gene3D" id="1.10.510.10">
    <property type="entry name" value="Transferase(Phosphotransferase) domain 1"/>
    <property type="match status" value="1"/>
</dbReference>
<comment type="catalytic activity">
    <reaction evidence="16">
        <text>L-tyrosyl-[protein] + ATP = O-phospho-L-tyrosyl-[protein] + ADP + H(+)</text>
        <dbReference type="Rhea" id="RHEA:10596"/>
        <dbReference type="Rhea" id="RHEA-COMP:10136"/>
        <dbReference type="Rhea" id="RHEA-COMP:20101"/>
        <dbReference type="ChEBI" id="CHEBI:15378"/>
        <dbReference type="ChEBI" id="CHEBI:30616"/>
        <dbReference type="ChEBI" id="CHEBI:46858"/>
        <dbReference type="ChEBI" id="CHEBI:61978"/>
        <dbReference type="ChEBI" id="CHEBI:456216"/>
        <dbReference type="EC" id="2.7.10.1"/>
    </reaction>
</comment>
<dbReference type="PROSITE" id="PS00791">
    <property type="entry name" value="RECEPTOR_TYR_KIN_V_2"/>
    <property type="match status" value="1"/>
</dbReference>
<dbReference type="SMART" id="SM00454">
    <property type="entry name" value="SAM"/>
    <property type="match status" value="1"/>
</dbReference>
<evidence type="ECO:0000256" key="14">
    <source>
        <dbReference type="ARBA" id="ARBA00023170"/>
    </source>
</evidence>
<dbReference type="PROSITE" id="PS00107">
    <property type="entry name" value="PROTEIN_KINASE_ATP"/>
    <property type="match status" value="1"/>
</dbReference>
<dbReference type="InterPro" id="IPR001660">
    <property type="entry name" value="SAM"/>
</dbReference>
<reference evidence="31" key="1">
    <citation type="submission" date="2025-08" db="UniProtKB">
        <authorList>
            <consortium name="Ensembl"/>
        </authorList>
    </citation>
    <scope>IDENTIFICATION</scope>
</reference>
<keyword evidence="12 25" id="KW-0472">Membrane</keyword>
<dbReference type="SUPFAM" id="SSF49785">
    <property type="entry name" value="Galactose-binding domain-like"/>
    <property type="match status" value="1"/>
</dbReference>
<accession>A0A3Q2P7I5</accession>
<dbReference type="CDD" id="cd10484">
    <property type="entry name" value="EphR_LBD_A6"/>
    <property type="match status" value="1"/>
</dbReference>
<evidence type="ECO:0000259" key="28">
    <source>
        <dbReference type="PROSITE" id="PS50105"/>
    </source>
</evidence>
<dbReference type="InterPro" id="IPR017441">
    <property type="entry name" value="Protein_kinase_ATP_BS"/>
</dbReference>
<keyword evidence="32" id="KW-1185">Reference proteome</keyword>
<proteinExistence type="predicted"/>
<feature type="active site" description="Proton acceptor" evidence="21">
    <location>
        <position position="747"/>
    </location>
</feature>
<dbReference type="Pfam" id="PF00041">
    <property type="entry name" value="fn3"/>
    <property type="match status" value="2"/>
</dbReference>
<keyword evidence="13" id="KW-0829">Tyrosine-protein kinase</keyword>
<evidence type="ECO:0000256" key="9">
    <source>
        <dbReference type="ARBA" id="ARBA00022777"/>
    </source>
</evidence>
<evidence type="ECO:0000256" key="6">
    <source>
        <dbReference type="ARBA" id="ARBA00022729"/>
    </source>
</evidence>
<evidence type="ECO:0000259" key="29">
    <source>
        <dbReference type="PROSITE" id="PS50853"/>
    </source>
</evidence>
<evidence type="ECO:0000256" key="16">
    <source>
        <dbReference type="ARBA" id="ARBA00051243"/>
    </source>
</evidence>
<feature type="binding site" evidence="22 24">
    <location>
        <position position="654"/>
    </location>
    <ligand>
        <name>ATP</name>
        <dbReference type="ChEBI" id="CHEBI:30616"/>
    </ligand>
</feature>
<evidence type="ECO:0000256" key="3">
    <source>
        <dbReference type="ARBA" id="ARBA00022553"/>
    </source>
</evidence>
<dbReference type="PROSITE" id="PS50105">
    <property type="entry name" value="SAM_DOMAIN"/>
    <property type="match status" value="1"/>
</dbReference>
<dbReference type="PIRSF" id="PIRSF000666">
    <property type="entry name" value="TyrPK_ephrin_receptor"/>
    <property type="match status" value="1"/>
</dbReference>
<evidence type="ECO:0000256" key="24">
    <source>
        <dbReference type="PROSITE-ProRule" id="PRU10141"/>
    </source>
</evidence>
<dbReference type="InterPro" id="IPR001245">
    <property type="entry name" value="Ser-Thr/Tyr_kinase_cat_dom"/>
</dbReference>
<dbReference type="Gene3D" id="2.60.40.1770">
    <property type="entry name" value="ephrin a2 ectodomain"/>
    <property type="match status" value="1"/>
</dbReference>
<dbReference type="Pfam" id="PF07714">
    <property type="entry name" value="PK_Tyr_Ser-Thr"/>
    <property type="match status" value="1"/>
</dbReference>
<feature type="chain" id="PRO_5018530414" description="Ephrin type-A receptor 6" evidence="26">
    <location>
        <begin position="24"/>
        <end position="985"/>
    </location>
</feature>
<evidence type="ECO:0000259" key="27">
    <source>
        <dbReference type="PROSITE" id="PS50011"/>
    </source>
</evidence>
<feature type="disulfide bond" evidence="23">
    <location>
        <begin position="67"/>
        <end position="185"/>
    </location>
</feature>
<dbReference type="FunFam" id="1.10.150.50:FF:000001">
    <property type="entry name" value="Ephrin type-A receptor 5"/>
    <property type="match status" value="1"/>
</dbReference>
<dbReference type="PRINTS" id="PR00109">
    <property type="entry name" value="TYRKINASE"/>
</dbReference>
<dbReference type="GO" id="GO:0007411">
    <property type="term" value="P:axon guidance"/>
    <property type="evidence" value="ECO:0007669"/>
    <property type="project" value="TreeGrafter"/>
</dbReference>
<dbReference type="FunFam" id="2.60.40.10:FF:000059">
    <property type="entry name" value="Ephrin type-A receptor 6"/>
    <property type="match status" value="1"/>
</dbReference>
<organism evidence="31 32">
    <name type="scientific">Fundulus heteroclitus</name>
    <name type="common">Killifish</name>
    <name type="synonym">Mummichog</name>
    <dbReference type="NCBI Taxonomy" id="8078"/>
    <lineage>
        <taxon>Eukaryota</taxon>
        <taxon>Metazoa</taxon>
        <taxon>Chordata</taxon>
        <taxon>Craniata</taxon>
        <taxon>Vertebrata</taxon>
        <taxon>Euteleostomi</taxon>
        <taxon>Actinopterygii</taxon>
        <taxon>Neopterygii</taxon>
        <taxon>Teleostei</taxon>
        <taxon>Neoteleostei</taxon>
        <taxon>Acanthomorphata</taxon>
        <taxon>Ovalentaria</taxon>
        <taxon>Atherinomorphae</taxon>
        <taxon>Cyprinodontiformes</taxon>
        <taxon>Fundulidae</taxon>
        <taxon>Fundulus</taxon>
    </lineage>
</organism>
<dbReference type="InterPro" id="IPR016257">
    <property type="entry name" value="Tyr_kinase_ephrin_rcpt"/>
</dbReference>
<keyword evidence="8 22" id="KW-0547">Nucleotide-binding</keyword>
<dbReference type="Gene3D" id="3.30.200.20">
    <property type="entry name" value="Phosphorylase Kinase, domain 1"/>
    <property type="match status" value="1"/>
</dbReference>
<dbReference type="CDD" id="cd00063">
    <property type="entry name" value="FN3"/>
    <property type="match status" value="2"/>
</dbReference>
<evidence type="ECO:0000256" key="21">
    <source>
        <dbReference type="PIRSR" id="PIRSR000666-1"/>
    </source>
</evidence>